<keyword evidence="6 8" id="KW-0408">Iron</keyword>
<evidence type="ECO:0000256" key="2">
    <source>
        <dbReference type="ARBA" id="ARBA00022617"/>
    </source>
</evidence>
<dbReference type="Pfam" id="PF01127">
    <property type="entry name" value="Sdh_cyt"/>
    <property type="match status" value="1"/>
</dbReference>
<sequence>MREFVRRNHFLLRRLHSLAGVVPVGLFLVFHLFENSKAMYGPEAYNEVVLSINSMPFLLFIEIFGIFLPLYFHAIYGIYIAADARHNVAQYSYGRNWAFFFQRITGLVTLFFVTYHIWHFRVQKALGAYAANPELPGLPSYNIVAEAFANPVTKVVYGIGIVAAAYHFANGLYTFLITWGITIGPRSQRVSSLVTNLLFVLISAMGLTALFAFRL</sequence>
<dbReference type="Proteomes" id="UP000194267">
    <property type="component" value="Unassembled WGS sequence"/>
</dbReference>
<reference evidence="11" key="1">
    <citation type="submission" date="2016-04" db="EMBL/GenBank/DDBJ databases">
        <authorList>
            <person name="Antunes L.P."/>
            <person name="Martins L.F."/>
            <person name="Pereira R.V."/>
            <person name="Thomas A.M."/>
            <person name="Barbosa D."/>
            <person name="Nascimento L."/>
            <person name="Silva G.M."/>
            <person name="Condomitti G.W."/>
            <person name="Digiampietri L.A."/>
            <person name="Lombardi K.C."/>
            <person name="Ramos P.L."/>
            <person name="Quaggio R.B."/>
            <person name="Oliveira J.C."/>
            <person name="Pascon R.C."/>
            <person name="Cruz J.B."/>
            <person name="Silva A.M."/>
            <person name="Setubal J.C."/>
        </authorList>
    </citation>
    <scope>NUCLEOTIDE SEQUENCE [LARGE SCALE GENOMIC DNA]</scope>
</reference>
<evidence type="ECO:0000256" key="6">
    <source>
        <dbReference type="ARBA" id="ARBA00023004"/>
    </source>
</evidence>
<evidence type="ECO:0000256" key="7">
    <source>
        <dbReference type="ARBA" id="ARBA00023136"/>
    </source>
</evidence>
<dbReference type="InterPro" id="IPR000701">
    <property type="entry name" value="SuccDH_FuR_B_TM-su"/>
</dbReference>
<feature type="binding site" description="axial binding residue" evidence="8">
    <location>
        <position position="73"/>
    </location>
    <ligand>
        <name>heme</name>
        <dbReference type="ChEBI" id="CHEBI:30413"/>
    </ligand>
    <ligandPart>
        <name>Fe</name>
        <dbReference type="ChEBI" id="CHEBI:18248"/>
    </ligandPart>
</feature>
<dbReference type="InterPro" id="IPR016002">
    <property type="entry name" value="Succ_DH_cyt_b558_Firmicute"/>
</dbReference>
<keyword evidence="5 9" id="KW-1133">Transmembrane helix</keyword>
<dbReference type="CDD" id="cd03497">
    <property type="entry name" value="SQR_TypeB_1_TM"/>
    <property type="match status" value="1"/>
</dbReference>
<keyword evidence="2 8" id="KW-0349">Heme</keyword>
<evidence type="ECO:0000256" key="3">
    <source>
        <dbReference type="ARBA" id="ARBA00022692"/>
    </source>
</evidence>
<evidence type="ECO:0000256" key="5">
    <source>
        <dbReference type="ARBA" id="ARBA00022989"/>
    </source>
</evidence>
<evidence type="ECO:0000256" key="4">
    <source>
        <dbReference type="ARBA" id="ARBA00022723"/>
    </source>
</evidence>
<organism evidence="10 11">
    <name type="scientific">Symbiobacterium thermophilum</name>
    <dbReference type="NCBI Taxonomy" id="2734"/>
    <lineage>
        <taxon>Bacteria</taxon>
        <taxon>Bacillati</taxon>
        <taxon>Bacillota</taxon>
        <taxon>Clostridia</taxon>
        <taxon>Eubacteriales</taxon>
        <taxon>Symbiobacteriaceae</taxon>
        <taxon>Symbiobacterium</taxon>
    </lineage>
</organism>
<accession>A0A1Y2T5P3</accession>
<keyword evidence="3 9" id="KW-0812">Transmembrane</keyword>
<feature type="binding site" description="axial binding residue" evidence="8">
    <location>
        <position position="31"/>
    </location>
    <ligand>
        <name>heme</name>
        <dbReference type="ChEBI" id="CHEBI:30413"/>
    </ligand>
    <ligandPart>
        <name>Fe</name>
        <dbReference type="ChEBI" id="CHEBI:18248"/>
    </ligandPart>
</feature>
<feature type="transmembrane region" description="Helical" evidence="9">
    <location>
        <begin position="12"/>
        <end position="33"/>
    </location>
</feature>
<evidence type="ECO:0000313" key="10">
    <source>
        <dbReference type="EMBL" id="OTA40515.1"/>
    </source>
</evidence>
<dbReference type="InterPro" id="IPR034804">
    <property type="entry name" value="SQR/QFR_C/D"/>
</dbReference>
<evidence type="ECO:0000256" key="9">
    <source>
        <dbReference type="SAM" id="Phobius"/>
    </source>
</evidence>
<dbReference type="GO" id="GO:0046872">
    <property type="term" value="F:metal ion binding"/>
    <property type="evidence" value="ECO:0007669"/>
    <property type="project" value="UniProtKB-KW"/>
</dbReference>
<feature type="transmembrane region" description="Helical" evidence="9">
    <location>
        <begin position="100"/>
        <end position="118"/>
    </location>
</feature>
<dbReference type="SUPFAM" id="SSF81343">
    <property type="entry name" value="Fumarate reductase respiratory complex transmembrane subunits"/>
    <property type="match status" value="1"/>
</dbReference>
<feature type="binding site" description="axial binding residue" evidence="8">
    <location>
        <position position="116"/>
    </location>
    <ligand>
        <name>heme</name>
        <dbReference type="ChEBI" id="CHEBI:30413"/>
    </ligand>
    <ligandPart>
        <name>Fe</name>
        <dbReference type="ChEBI" id="CHEBI:18248"/>
    </ligandPart>
</feature>
<evidence type="ECO:0000256" key="1">
    <source>
        <dbReference type="ARBA" id="ARBA00004370"/>
    </source>
</evidence>
<dbReference type="Gene3D" id="1.20.1300.10">
    <property type="entry name" value="Fumarate reductase/succinate dehydrogenase, transmembrane subunit"/>
    <property type="match status" value="1"/>
</dbReference>
<dbReference type="GO" id="GO:0016020">
    <property type="term" value="C:membrane"/>
    <property type="evidence" value="ECO:0007669"/>
    <property type="project" value="UniProtKB-SubCell"/>
</dbReference>
<name>A0A1Y2T5P3_SYMTR</name>
<comment type="subcellular location">
    <subcellularLocation>
        <location evidence="1">Membrane</location>
    </subcellularLocation>
</comment>
<feature type="binding site" description="axial binding residue" evidence="8">
    <location>
        <position position="167"/>
    </location>
    <ligand>
        <name>heme</name>
        <dbReference type="ChEBI" id="CHEBI:30413"/>
    </ligand>
    <ligandPart>
        <name>Fe</name>
        <dbReference type="ChEBI" id="CHEBI:18248"/>
    </ligandPart>
</feature>
<keyword evidence="7 9" id="KW-0472">Membrane</keyword>
<evidence type="ECO:0000313" key="11">
    <source>
        <dbReference type="Proteomes" id="UP000194267"/>
    </source>
</evidence>
<feature type="transmembrane region" description="Helical" evidence="9">
    <location>
        <begin position="57"/>
        <end position="79"/>
    </location>
</feature>
<dbReference type="InterPro" id="IPR011138">
    <property type="entry name" value="Cytochrome_b-558"/>
</dbReference>
<dbReference type="AlphaFoldDB" id="A0A1Y2T5P3"/>
<keyword evidence="4 8" id="KW-0479">Metal-binding</keyword>
<dbReference type="PIRSF" id="PIRSF000170">
    <property type="entry name" value="Succ_dh_cyt_b558"/>
    <property type="match status" value="1"/>
</dbReference>
<feature type="transmembrane region" description="Helical" evidence="9">
    <location>
        <begin position="155"/>
        <end position="181"/>
    </location>
</feature>
<protein>
    <submittedName>
        <fullName evidence="10">Succinate dehydrogenase</fullName>
    </submittedName>
</protein>
<dbReference type="EMBL" id="LWLV01001598">
    <property type="protein sequence ID" value="OTA40515.1"/>
    <property type="molecule type" value="Genomic_DNA"/>
</dbReference>
<comment type="caution">
    <text evidence="10">The sequence shown here is derived from an EMBL/GenBank/DDBJ whole genome shotgun (WGS) entry which is preliminary data.</text>
</comment>
<proteinExistence type="predicted"/>
<evidence type="ECO:0000256" key="8">
    <source>
        <dbReference type="PIRSR" id="PIRSR000170-1"/>
    </source>
</evidence>
<feature type="transmembrane region" description="Helical" evidence="9">
    <location>
        <begin position="193"/>
        <end position="213"/>
    </location>
</feature>
<dbReference type="NCBIfam" id="TIGR02046">
    <property type="entry name" value="sdhC_b558_fam"/>
    <property type="match status" value="1"/>
</dbReference>
<gene>
    <name evidence="10" type="ORF">A6D92_16330</name>
</gene>